<dbReference type="Proteomes" id="UP001165082">
    <property type="component" value="Unassembled WGS sequence"/>
</dbReference>
<accession>A0A9W7ECD5</accession>
<dbReference type="AlphaFoldDB" id="A0A9W7ECD5"/>
<protein>
    <submittedName>
        <fullName evidence="1">Uncharacterized protein</fullName>
    </submittedName>
</protein>
<evidence type="ECO:0000313" key="1">
    <source>
        <dbReference type="EMBL" id="GMH72905.1"/>
    </source>
</evidence>
<dbReference type="OrthoDB" id="195106at2759"/>
<proteinExistence type="predicted"/>
<feature type="non-terminal residue" evidence="1">
    <location>
        <position position="1"/>
    </location>
</feature>
<keyword evidence="2" id="KW-1185">Reference proteome</keyword>
<sequence>MVFFYQSHKDKLHDPDCPLHVYQELSHRLHCVPSVPPSKTFHFVHSPYHYDSPEFPLLRAALLHYGYKECWSTHKNQQSTDLTWVLGHARGTRDGYELVREKTAGRRGTNCMLGMEEWGNKDKIDTNLR</sequence>
<evidence type="ECO:0000313" key="2">
    <source>
        <dbReference type="Proteomes" id="UP001165082"/>
    </source>
</evidence>
<gene>
    <name evidence="1" type="ORF">TrRE_jg4054</name>
</gene>
<reference evidence="1" key="1">
    <citation type="submission" date="2022-07" db="EMBL/GenBank/DDBJ databases">
        <title>Genome analysis of Parmales, a sister group of diatoms, reveals the evolutionary specialization of diatoms from phago-mixotrophs to photoautotrophs.</title>
        <authorList>
            <person name="Ban H."/>
            <person name="Sato S."/>
            <person name="Yoshikawa S."/>
            <person name="Kazumasa Y."/>
            <person name="Nakamura Y."/>
            <person name="Ichinomiya M."/>
            <person name="Saitoh K."/>
            <person name="Sato N."/>
            <person name="Blanc-Mathieu R."/>
            <person name="Endo H."/>
            <person name="Kuwata A."/>
            <person name="Ogata H."/>
        </authorList>
    </citation>
    <scope>NUCLEOTIDE SEQUENCE</scope>
</reference>
<dbReference type="EMBL" id="BRXZ01002917">
    <property type="protein sequence ID" value="GMH72905.1"/>
    <property type="molecule type" value="Genomic_DNA"/>
</dbReference>
<organism evidence="1 2">
    <name type="scientific">Triparma retinervis</name>
    <dbReference type="NCBI Taxonomy" id="2557542"/>
    <lineage>
        <taxon>Eukaryota</taxon>
        <taxon>Sar</taxon>
        <taxon>Stramenopiles</taxon>
        <taxon>Ochrophyta</taxon>
        <taxon>Bolidophyceae</taxon>
        <taxon>Parmales</taxon>
        <taxon>Triparmaceae</taxon>
        <taxon>Triparma</taxon>
    </lineage>
</organism>
<name>A0A9W7ECD5_9STRA</name>
<comment type="caution">
    <text evidence="1">The sequence shown here is derived from an EMBL/GenBank/DDBJ whole genome shotgun (WGS) entry which is preliminary data.</text>
</comment>